<dbReference type="Proteomes" id="UP001501126">
    <property type="component" value="Unassembled WGS sequence"/>
</dbReference>
<protein>
    <submittedName>
        <fullName evidence="1">Uncharacterized protein</fullName>
    </submittedName>
</protein>
<sequence length="116" mass="14162">MKIYQYLFSAKSMKGKILRIKVGIYSLVEPICKEKFWIHWYGAYNLDPKNVVFWICVKTDREKEKLELDLDLMEKIRFLLVKYNYPEEARKYVYIGFESQETVNRESNGDWYLHFK</sequence>
<evidence type="ECO:0000313" key="2">
    <source>
        <dbReference type="Proteomes" id="UP001501126"/>
    </source>
</evidence>
<organism evidence="1 2">
    <name type="scientific">Wandonia haliotis</name>
    <dbReference type="NCBI Taxonomy" id="574963"/>
    <lineage>
        <taxon>Bacteria</taxon>
        <taxon>Pseudomonadati</taxon>
        <taxon>Bacteroidota</taxon>
        <taxon>Flavobacteriia</taxon>
        <taxon>Flavobacteriales</taxon>
        <taxon>Crocinitomicaceae</taxon>
        <taxon>Wandonia</taxon>
    </lineage>
</organism>
<comment type="caution">
    <text evidence="1">The sequence shown here is derived from an EMBL/GenBank/DDBJ whole genome shotgun (WGS) entry which is preliminary data.</text>
</comment>
<proteinExistence type="predicted"/>
<name>A0ABP3Y492_9FLAO</name>
<gene>
    <name evidence="1" type="ORF">GCM10009118_15900</name>
</gene>
<dbReference type="EMBL" id="BAAAFH010000009">
    <property type="protein sequence ID" value="GAA0875181.1"/>
    <property type="molecule type" value="Genomic_DNA"/>
</dbReference>
<accession>A0ABP3Y492</accession>
<evidence type="ECO:0000313" key="1">
    <source>
        <dbReference type="EMBL" id="GAA0875181.1"/>
    </source>
</evidence>
<dbReference type="RefSeq" id="WP_343786383.1">
    <property type="nucleotide sequence ID" value="NZ_BAAAFH010000009.1"/>
</dbReference>
<reference evidence="2" key="1">
    <citation type="journal article" date="2019" name="Int. J. Syst. Evol. Microbiol.">
        <title>The Global Catalogue of Microorganisms (GCM) 10K type strain sequencing project: providing services to taxonomists for standard genome sequencing and annotation.</title>
        <authorList>
            <consortium name="The Broad Institute Genomics Platform"/>
            <consortium name="The Broad Institute Genome Sequencing Center for Infectious Disease"/>
            <person name="Wu L."/>
            <person name="Ma J."/>
        </authorList>
    </citation>
    <scope>NUCLEOTIDE SEQUENCE [LARGE SCALE GENOMIC DNA]</scope>
    <source>
        <strain evidence="2">JCM 16083</strain>
    </source>
</reference>
<keyword evidence="2" id="KW-1185">Reference proteome</keyword>